<dbReference type="Pfam" id="PF00572">
    <property type="entry name" value="Ribosomal_L13"/>
    <property type="match status" value="1"/>
</dbReference>
<dbReference type="GO" id="GO:0017148">
    <property type="term" value="P:negative regulation of translation"/>
    <property type="evidence" value="ECO:0007669"/>
    <property type="project" value="TreeGrafter"/>
</dbReference>
<dbReference type="EMBL" id="GQ231542">
    <property type="protein sequence ID" value="ACS36918.1"/>
    <property type="molecule type" value="Genomic_DNA"/>
</dbReference>
<dbReference type="FunFam" id="3.90.1180.10:FF:000001">
    <property type="entry name" value="50S ribosomal protein L13"/>
    <property type="match status" value="1"/>
</dbReference>
<dbReference type="InterPro" id="IPR005823">
    <property type="entry name" value="Ribosomal_uL13_bac-type"/>
</dbReference>
<evidence type="ECO:0000313" key="7">
    <source>
        <dbReference type="EMBL" id="ACS36918.1"/>
    </source>
</evidence>
<evidence type="ECO:0000256" key="2">
    <source>
        <dbReference type="ARBA" id="ARBA00022980"/>
    </source>
</evidence>
<dbReference type="RefSeq" id="YP_003002206.1">
    <property type="nucleotide sequence ID" value="NC_012903.1"/>
</dbReference>
<dbReference type="CDD" id="cd00392">
    <property type="entry name" value="Ribosomal_L13"/>
    <property type="match status" value="1"/>
</dbReference>
<dbReference type="NCBIfam" id="TIGR01066">
    <property type="entry name" value="rplM_bact"/>
    <property type="match status" value="1"/>
</dbReference>
<sequence length="141" mass="15766">MNSLMSVSPIDTKKWYLIDAKGKTLGRLASIIATIISGRHKSTYVPNINCGDNVVVINVELVKISGKKSTQKVYRRHSGRPGSLKTETFEELQQRIPERILEKAVKGMLPKGTLGRDMYRNLKVYKGGNHPHVAQNPEVLI</sequence>
<evidence type="ECO:0000256" key="3">
    <source>
        <dbReference type="ARBA" id="ARBA00023274"/>
    </source>
</evidence>
<dbReference type="PANTHER" id="PTHR11545:SF41">
    <property type="entry name" value="50S RIBOSOMAL PROTEIN L13, CHLOROPLASTIC"/>
    <property type="match status" value="1"/>
</dbReference>
<keyword evidence="2 5" id="KW-0689">Ribosomal protein</keyword>
<dbReference type="GO" id="GO:0005762">
    <property type="term" value="C:mitochondrial large ribosomal subunit"/>
    <property type="evidence" value="ECO:0007669"/>
    <property type="project" value="TreeGrafter"/>
</dbReference>
<accession>C6KIW2</accession>
<dbReference type="SUPFAM" id="SSF52161">
    <property type="entry name" value="Ribosomal protein L13"/>
    <property type="match status" value="1"/>
</dbReference>
<dbReference type="InterPro" id="IPR036899">
    <property type="entry name" value="Ribosomal_uL13_sf"/>
</dbReference>
<organism evidence="7">
    <name type="scientific">Aureoumbra lagunensis</name>
    <dbReference type="NCBI Taxonomy" id="44058"/>
    <lineage>
        <taxon>Eukaryota</taxon>
        <taxon>Sar</taxon>
        <taxon>Stramenopiles</taxon>
        <taxon>Ochrophyta</taxon>
        <taxon>Pelagophyceae</taxon>
        <taxon>Pelagomonadales</taxon>
        <taxon>Aureoumbra</taxon>
    </lineage>
</organism>
<keyword evidence="7" id="KW-0934">Plastid</keyword>
<dbReference type="AlphaFoldDB" id="C6KIW2"/>
<dbReference type="InterPro" id="IPR023563">
    <property type="entry name" value="Ribosomal_uL13_CS"/>
</dbReference>
<protein>
    <recommendedName>
        <fullName evidence="4 5">Large ribosomal subunit protein uL13c</fullName>
    </recommendedName>
</protein>
<dbReference type="Gene3D" id="3.90.1180.10">
    <property type="entry name" value="Ribosomal protein L13"/>
    <property type="match status" value="1"/>
</dbReference>
<dbReference type="PROSITE" id="PS00783">
    <property type="entry name" value="RIBOSOMAL_L13"/>
    <property type="match status" value="1"/>
</dbReference>
<dbReference type="GO" id="GO:0006412">
    <property type="term" value="P:translation"/>
    <property type="evidence" value="ECO:0007669"/>
    <property type="project" value="UniProtKB-UniRule"/>
</dbReference>
<proteinExistence type="inferred from homology"/>
<gene>
    <name evidence="5 7" type="primary">rpl13</name>
    <name evidence="7" type="ORF">AulaCp030</name>
</gene>
<dbReference type="InterPro" id="IPR005822">
    <property type="entry name" value="Ribosomal_uL13"/>
</dbReference>
<comment type="subcellular location">
    <subcellularLocation>
        <location evidence="5">Plastid</location>
        <location evidence="5">Chloroplast</location>
    </subcellularLocation>
</comment>
<keyword evidence="7" id="KW-0150">Chloroplast</keyword>
<comment type="similarity">
    <text evidence="1 5 6">Belongs to the universal ribosomal protein uL13 family.</text>
</comment>
<keyword evidence="3 5" id="KW-0687">Ribonucleoprotein</keyword>
<evidence type="ECO:0000256" key="1">
    <source>
        <dbReference type="ARBA" id="ARBA00006227"/>
    </source>
</evidence>
<comment type="subunit">
    <text evidence="5">Part of the 50S ribosomal subunit.</text>
</comment>
<name>C6KIW2_9STRA</name>
<dbReference type="PANTHER" id="PTHR11545">
    <property type="entry name" value="RIBOSOMAL PROTEIN L13"/>
    <property type="match status" value="1"/>
</dbReference>
<evidence type="ECO:0000256" key="5">
    <source>
        <dbReference type="HAMAP-Rule" id="MF_01366"/>
    </source>
</evidence>
<dbReference type="GO" id="GO:0009507">
    <property type="term" value="C:chloroplast"/>
    <property type="evidence" value="ECO:0007669"/>
    <property type="project" value="UniProtKB-SubCell"/>
</dbReference>
<dbReference type="GeneID" id="8097409"/>
<dbReference type="GO" id="GO:0003729">
    <property type="term" value="F:mRNA binding"/>
    <property type="evidence" value="ECO:0007669"/>
    <property type="project" value="UniProtKB-ARBA"/>
</dbReference>
<evidence type="ECO:0000256" key="6">
    <source>
        <dbReference type="RuleBase" id="RU003877"/>
    </source>
</evidence>
<dbReference type="GO" id="GO:0003735">
    <property type="term" value="F:structural constituent of ribosome"/>
    <property type="evidence" value="ECO:0007669"/>
    <property type="project" value="InterPro"/>
</dbReference>
<evidence type="ECO:0000256" key="4">
    <source>
        <dbReference type="ARBA" id="ARBA00068945"/>
    </source>
</evidence>
<geneLocation type="chloroplast" evidence="7"/>
<dbReference type="PIRSF" id="PIRSF002181">
    <property type="entry name" value="Ribosomal_L13"/>
    <property type="match status" value="1"/>
</dbReference>
<reference evidence="7" key="1">
    <citation type="journal article" date="2010" name="J. Phycol.">
        <title>Analyses of the complete chloroplast genome sequences of two members of the pelagophyceae: Aureococcus anophagefferens CCMP1984 and Aureoumbra lagunensis CCMP1507.</title>
        <authorList>
            <person name="Ong H.C."/>
            <person name="Wilhelm S.W."/>
            <person name="Gobler C.J."/>
            <person name="Bullerjahn G."/>
            <person name="Jacobs M.A."/>
            <person name="McKay J."/>
            <person name="Sims E.H."/>
            <person name="Gillett W.G."/>
            <person name="Zhou Y."/>
            <person name="Haugen E."/>
            <person name="Rocap G."/>
            <person name="Cattolico R.A."/>
        </authorList>
    </citation>
    <scope>NUCLEOTIDE SEQUENCE</scope>
    <source>
        <strain evidence="7">CCMP 1507</strain>
    </source>
</reference>
<dbReference type="HAMAP" id="MF_01366">
    <property type="entry name" value="Ribosomal_uL13"/>
    <property type="match status" value="1"/>
</dbReference>